<proteinExistence type="predicted"/>
<reference evidence="2 3" key="1">
    <citation type="submission" date="2023-08" db="EMBL/GenBank/DDBJ databases">
        <title>A Necator americanus chromosomal reference genome.</title>
        <authorList>
            <person name="Ilik V."/>
            <person name="Petrzelkova K.J."/>
            <person name="Pardy F."/>
            <person name="Fuh T."/>
            <person name="Niatou-Singa F.S."/>
            <person name="Gouil Q."/>
            <person name="Baker L."/>
            <person name="Ritchie M.E."/>
            <person name="Jex A.R."/>
            <person name="Gazzola D."/>
            <person name="Li H."/>
            <person name="Toshio Fujiwara R."/>
            <person name="Zhan B."/>
            <person name="Aroian R.V."/>
            <person name="Pafco B."/>
            <person name="Schwarz E.M."/>
        </authorList>
    </citation>
    <scope>NUCLEOTIDE SEQUENCE [LARGE SCALE GENOMIC DNA]</scope>
    <source>
        <strain evidence="2 3">Aroian</strain>
        <tissue evidence="2">Whole animal</tissue>
    </source>
</reference>
<accession>A0ABR1C8G8</accession>
<name>A0ABR1C8G8_NECAM</name>
<dbReference type="Proteomes" id="UP001303046">
    <property type="component" value="Unassembled WGS sequence"/>
</dbReference>
<sequence length="85" mass="9346">MASATPPANAPQQNKQSIGYHIIYERIRYIVVDAARQTAEEVDINLNDPQVGEAAKKIQNVFRNRKQDKKSAPAHGSESTVDAKG</sequence>
<evidence type="ECO:0000313" key="2">
    <source>
        <dbReference type="EMBL" id="KAK6734807.1"/>
    </source>
</evidence>
<organism evidence="2 3">
    <name type="scientific">Necator americanus</name>
    <name type="common">Human hookworm</name>
    <dbReference type="NCBI Taxonomy" id="51031"/>
    <lineage>
        <taxon>Eukaryota</taxon>
        <taxon>Metazoa</taxon>
        <taxon>Ecdysozoa</taxon>
        <taxon>Nematoda</taxon>
        <taxon>Chromadorea</taxon>
        <taxon>Rhabditida</taxon>
        <taxon>Rhabditina</taxon>
        <taxon>Rhabditomorpha</taxon>
        <taxon>Strongyloidea</taxon>
        <taxon>Ancylostomatidae</taxon>
        <taxon>Bunostominae</taxon>
        <taxon>Necator</taxon>
    </lineage>
</organism>
<feature type="region of interest" description="Disordered" evidence="1">
    <location>
        <begin position="64"/>
        <end position="85"/>
    </location>
</feature>
<protein>
    <submittedName>
        <fullName evidence="2">Uncharacterized protein</fullName>
    </submittedName>
</protein>
<comment type="caution">
    <text evidence="2">The sequence shown here is derived from an EMBL/GenBank/DDBJ whole genome shotgun (WGS) entry which is preliminary data.</text>
</comment>
<evidence type="ECO:0000256" key="1">
    <source>
        <dbReference type="SAM" id="MobiDB-lite"/>
    </source>
</evidence>
<keyword evidence="3" id="KW-1185">Reference proteome</keyword>
<dbReference type="EMBL" id="JAVFWL010000002">
    <property type="protein sequence ID" value="KAK6734807.1"/>
    <property type="molecule type" value="Genomic_DNA"/>
</dbReference>
<gene>
    <name evidence="2" type="primary">Necator_chrII.g5955</name>
    <name evidence="2" type="ORF">RB195_018162</name>
</gene>
<evidence type="ECO:0000313" key="3">
    <source>
        <dbReference type="Proteomes" id="UP001303046"/>
    </source>
</evidence>